<name>A0ABS3LT27_9PROT</name>
<proteinExistence type="predicted"/>
<reference evidence="1 2" key="1">
    <citation type="submission" date="2021-03" db="EMBL/GenBank/DDBJ databases">
        <title>The complete genome sequence of Acetobacter sacchari TBRC 11175.</title>
        <authorList>
            <person name="Charoenyingcharoen P."/>
            <person name="Yukphan P."/>
        </authorList>
    </citation>
    <scope>NUCLEOTIDE SEQUENCE [LARGE SCALE GENOMIC DNA]</scope>
    <source>
        <strain evidence="1 2">TBRC 11175</strain>
    </source>
</reference>
<dbReference type="Proteomes" id="UP000664771">
    <property type="component" value="Unassembled WGS sequence"/>
</dbReference>
<evidence type="ECO:0000313" key="2">
    <source>
        <dbReference type="Proteomes" id="UP000664771"/>
    </source>
</evidence>
<dbReference type="Gene3D" id="1.10.150.20">
    <property type="entry name" value="5' to 3' exonuclease, C-terminal subdomain"/>
    <property type="match status" value="1"/>
</dbReference>
<keyword evidence="2" id="KW-1185">Reference proteome</keyword>
<dbReference type="Pfam" id="PF11731">
    <property type="entry name" value="Cdd1"/>
    <property type="match status" value="1"/>
</dbReference>
<dbReference type="InterPro" id="IPR021725">
    <property type="entry name" value="Cdd1"/>
</dbReference>
<protein>
    <submittedName>
        <fullName evidence="1">Mitomycin resistance protein mcrB</fullName>
    </submittedName>
</protein>
<gene>
    <name evidence="1" type="ORF">J2D73_04555</name>
</gene>
<dbReference type="EMBL" id="JAFVMF010000004">
    <property type="protein sequence ID" value="MBO1359069.1"/>
    <property type="molecule type" value="Genomic_DNA"/>
</dbReference>
<comment type="caution">
    <text evidence="1">The sequence shown here is derived from an EMBL/GenBank/DDBJ whole genome shotgun (WGS) entry which is preliminary data.</text>
</comment>
<organism evidence="1 2">
    <name type="scientific">Acetobacter sacchari</name>
    <dbReference type="NCBI Taxonomy" id="2661687"/>
    <lineage>
        <taxon>Bacteria</taxon>
        <taxon>Pseudomonadati</taxon>
        <taxon>Pseudomonadota</taxon>
        <taxon>Alphaproteobacteria</taxon>
        <taxon>Acetobacterales</taxon>
        <taxon>Acetobacteraceae</taxon>
        <taxon>Acetobacter</taxon>
    </lineage>
</organism>
<evidence type="ECO:0000313" key="1">
    <source>
        <dbReference type="EMBL" id="MBO1359069.1"/>
    </source>
</evidence>
<sequence>MQEAQSLGRLRNIGKAALADFRVLGIETVDDLKSKDADTLYVALCRQTGQRHDPCVHDVFAAAIHQAQTGEALDWWKFTPARKARQAEGTFPVVAASS</sequence>
<dbReference type="RefSeq" id="WP_207879834.1">
    <property type="nucleotide sequence ID" value="NZ_JAFVMF010000004.1"/>
</dbReference>
<accession>A0ABS3LT27</accession>